<dbReference type="InterPro" id="IPR050109">
    <property type="entry name" value="HTH-type_TetR-like_transc_reg"/>
</dbReference>
<keyword evidence="1 2" id="KW-0238">DNA-binding</keyword>
<feature type="DNA-binding region" description="H-T-H motif" evidence="2">
    <location>
        <begin position="38"/>
        <end position="57"/>
    </location>
</feature>
<accession>A0ABZ0CLW1</accession>
<evidence type="ECO:0000313" key="5">
    <source>
        <dbReference type="EMBL" id="WOB05965.1"/>
    </source>
</evidence>
<organism evidence="5 6">
    <name type="scientific">Piscinibacter gummiphilus</name>
    <dbReference type="NCBI Taxonomy" id="946333"/>
    <lineage>
        <taxon>Bacteria</taxon>
        <taxon>Pseudomonadati</taxon>
        <taxon>Pseudomonadota</taxon>
        <taxon>Betaproteobacteria</taxon>
        <taxon>Burkholderiales</taxon>
        <taxon>Sphaerotilaceae</taxon>
        <taxon>Piscinibacter</taxon>
    </lineage>
</organism>
<dbReference type="PANTHER" id="PTHR30055:SF184">
    <property type="entry name" value="HTH-TYPE TRANSCRIPTIONAL REGULATOR ETHR"/>
    <property type="match status" value="1"/>
</dbReference>
<gene>
    <name evidence="5" type="ORF">RXV79_13645</name>
</gene>
<dbReference type="EMBL" id="CP136336">
    <property type="protein sequence ID" value="WOB05965.1"/>
    <property type="molecule type" value="Genomic_DNA"/>
</dbReference>
<sequence length="223" mass="24947">MSTAAAPRARRMAPEERREQLLDSAVAYVLERGLSDFSLEKVAAIAGVSVPLIYKYFPKREDILKAVLEREYQYLGARKLSALPADTPLEPLIRNSQKHGFEYLYERGPIIRLLAADRAVFDLVRRRGKDERSAITEHFIDRIVETYGVPRQVALVCSILVVNAPILSGRALKRAGVTAEEAANIWTDFALGGWEGLQKRFEAKRAPEEAAPKRKSKATKAKA</sequence>
<feature type="compositionally biased region" description="Basic and acidic residues" evidence="3">
    <location>
        <begin position="203"/>
        <end position="212"/>
    </location>
</feature>
<dbReference type="PANTHER" id="PTHR30055">
    <property type="entry name" value="HTH-TYPE TRANSCRIPTIONAL REGULATOR RUTR"/>
    <property type="match status" value="1"/>
</dbReference>
<dbReference type="Gene3D" id="1.10.357.10">
    <property type="entry name" value="Tetracycline Repressor, domain 2"/>
    <property type="match status" value="1"/>
</dbReference>
<dbReference type="RefSeq" id="WP_316698122.1">
    <property type="nucleotide sequence ID" value="NZ_CP136336.1"/>
</dbReference>
<dbReference type="Pfam" id="PF00440">
    <property type="entry name" value="TetR_N"/>
    <property type="match status" value="1"/>
</dbReference>
<dbReference type="InterPro" id="IPR009057">
    <property type="entry name" value="Homeodomain-like_sf"/>
</dbReference>
<keyword evidence="6" id="KW-1185">Reference proteome</keyword>
<evidence type="ECO:0000259" key="4">
    <source>
        <dbReference type="PROSITE" id="PS50977"/>
    </source>
</evidence>
<dbReference type="PROSITE" id="PS50977">
    <property type="entry name" value="HTH_TETR_2"/>
    <property type="match status" value="1"/>
</dbReference>
<evidence type="ECO:0000256" key="3">
    <source>
        <dbReference type="SAM" id="MobiDB-lite"/>
    </source>
</evidence>
<reference evidence="5 6" key="1">
    <citation type="submission" date="2023-10" db="EMBL/GenBank/DDBJ databases">
        <title>Bacteria for the degradation of biodegradable plastic PBAT(Polybutylene adipate terephthalate).</title>
        <authorList>
            <person name="Weon H.-Y."/>
            <person name="Yeon J."/>
        </authorList>
    </citation>
    <scope>NUCLEOTIDE SEQUENCE [LARGE SCALE GENOMIC DNA]</scope>
    <source>
        <strain evidence="5 6">SBD 7-3</strain>
    </source>
</reference>
<feature type="compositionally biased region" description="Basic residues" evidence="3">
    <location>
        <begin position="213"/>
        <end position="223"/>
    </location>
</feature>
<evidence type="ECO:0000313" key="6">
    <source>
        <dbReference type="Proteomes" id="UP001303946"/>
    </source>
</evidence>
<dbReference type="Proteomes" id="UP001303946">
    <property type="component" value="Chromosome"/>
</dbReference>
<dbReference type="SUPFAM" id="SSF46689">
    <property type="entry name" value="Homeodomain-like"/>
    <property type="match status" value="1"/>
</dbReference>
<dbReference type="InterPro" id="IPR001647">
    <property type="entry name" value="HTH_TetR"/>
</dbReference>
<evidence type="ECO:0000256" key="1">
    <source>
        <dbReference type="ARBA" id="ARBA00023125"/>
    </source>
</evidence>
<proteinExistence type="predicted"/>
<name>A0ABZ0CLW1_9BURK</name>
<evidence type="ECO:0000256" key="2">
    <source>
        <dbReference type="PROSITE-ProRule" id="PRU00335"/>
    </source>
</evidence>
<protein>
    <submittedName>
        <fullName evidence="5">TetR/AcrR family transcriptional regulator</fullName>
    </submittedName>
</protein>
<feature type="region of interest" description="Disordered" evidence="3">
    <location>
        <begin position="203"/>
        <end position="223"/>
    </location>
</feature>
<dbReference type="PRINTS" id="PR00455">
    <property type="entry name" value="HTHTETR"/>
</dbReference>
<feature type="domain" description="HTH tetR-type" evidence="4">
    <location>
        <begin position="15"/>
        <end position="75"/>
    </location>
</feature>